<dbReference type="SMART" id="SM00355">
    <property type="entry name" value="ZnF_C2H2"/>
    <property type="match status" value="2"/>
</dbReference>
<feature type="compositionally biased region" description="Basic and acidic residues" evidence="1">
    <location>
        <begin position="261"/>
        <end position="276"/>
    </location>
</feature>
<evidence type="ECO:0000259" key="2">
    <source>
        <dbReference type="PROSITE" id="PS00028"/>
    </source>
</evidence>
<organism evidence="3 4">
    <name type="scientific">Colletotrichum fructicola (strain Nara gc5)</name>
    <name type="common">Anthracnose fungus</name>
    <name type="synonym">Colletotrichum gloeosporioides (strain Nara gc5)</name>
    <dbReference type="NCBI Taxonomy" id="1213859"/>
    <lineage>
        <taxon>Eukaryota</taxon>
        <taxon>Fungi</taxon>
        <taxon>Dikarya</taxon>
        <taxon>Ascomycota</taxon>
        <taxon>Pezizomycotina</taxon>
        <taxon>Sordariomycetes</taxon>
        <taxon>Hypocreomycetidae</taxon>
        <taxon>Glomerellales</taxon>
        <taxon>Glomerellaceae</taxon>
        <taxon>Colletotrichum</taxon>
        <taxon>Colletotrichum gloeosporioides species complex</taxon>
    </lineage>
</organism>
<protein>
    <submittedName>
        <fullName evidence="3">Zinc finger protein 511</fullName>
    </submittedName>
</protein>
<dbReference type="InParanoid" id="A0A7J6JMP1"/>
<gene>
    <name evidence="3" type="primary">ZNF511</name>
    <name evidence="3" type="ORF">CGGC5_v001427</name>
</gene>
<dbReference type="PROSITE" id="PS00028">
    <property type="entry name" value="ZINC_FINGER_C2H2_1"/>
    <property type="match status" value="1"/>
</dbReference>
<dbReference type="InterPro" id="IPR013087">
    <property type="entry name" value="Znf_C2H2_type"/>
</dbReference>
<feature type="region of interest" description="Disordered" evidence="1">
    <location>
        <begin position="68"/>
        <end position="96"/>
    </location>
</feature>
<feature type="domain" description="C2H2-type" evidence="2">
    <location>
        <begin position="145"/>
        <end position="166"/>
    </location>
</feature>
<dbReference type="GeneID" id="43618491"/>
<dbReference type="PANTHER" id="PTHR21354:SF0">
    <property type="entry name" value="ZINC FINGER PROTEIN 511"/>
    <property type="match status" value="1"/>
</dbReference>
<comment type="caution">
    <text evidence="3">The sequence shown here is derived from an EMBL/GenBank/DDBJ whole genome shotgun (WGS) entry which is preliminary data.</text>
</comment>
<feature type="region of interest" description="Disordered" evidence="1">
    <location>
        <begin position="228"/>
        <end position="300"/>
    </location>
</feature>
<accession>A0A7J6JMP1</accession>
<reference evidence="3 4" key="1">
    <citation type="submission" date="2012-08" db="EMBL/GenBank/DDBJ databases">
        <authorList>
            <person name="Gan P.H.P."/>
            <person name="Ikeda K."/>
            <person name="Irieda H."/>
            <person name="Narusaka M."/>
            <person name="O'Connell R.J."/>
            <person name="Narusaka Y."/>
            <person name="Takano Y."/>
            <person name="Kubo Y."/>
            <person name="Shirasu K."/>
        </authorList>
    </citation>
    <scope>NUCLEOTIDE SEQUENCE [LARGE SCALE GENOMIC DNA]</scope>
    <source>
        <strain evidence="3 4">Nara gc5</strain>
    </source>
</reference>
<dbReference type="EMBL" id="ANPB02000001">
    <property type="protein sequence ID" value="KAF4491317.1"/>
    <property type="molecule type" value="Genomic_DNA"/>
</dbReference>
<dbReference type="PANTHER" id="PTHR21354">
    <property type="entry name" value="ZINC FINGER PROTEIN 511"/>
    <property type="match status" value="1"/>
</dbReference>
<name>A0A7J6JMP1_COLFN</name>
<evidence type="ECO:0000313" key="3">
    <source>
        <dbReference type="EMBL" id="KAF4491317.1"/>
    </source>
</evidence>
<proteinExistence type="predicted"/>
<dbReference type="AlphaFoldDB" id="A0A7J6JMP1"/>
<dbReference type="Proteomes" id="UP000011096">
    <property type="component" value="Unassembled WGS sequence"/>
</dbReference>
<sequence length="330" mass="36300">MEPLNSCTWPVHRVPLGAEGLPTLKSSSKGAQAILNGGTSAQPLLRTSGCRLFVKRLYKPGVEGGFRGGLAKEPSAADSATDKSTTPRSLNADDRATKITELEPAEGTFQEFAMKCVLPPHREAISFKSYDDYEAHYVKTHTNRCLECGRNLPSEHLLNVHHEECHDSFAAVRRERGEHTYSCFVEGCERKCMTPQKRRMHLIDKHMYPKNFFFAVTKEGIDGRRSLLVEGGHHRRKSSSAVNTKESKRKSSILETQGGGKQKEEGRKPPAEDEGKTPSAASQPAAPPPDPTERPDTEMEDLAGAMSALQFVPNSVRFGRGGGRAGFAKR</sequence>
<evidence type="ECO:0000256" key="1">
    <source>
        <dbReference type="SAM" id="MobiDB-lite"/>
    </source>
</evidence>
<reference evidence="3 4" key="2">
    <citation type="submission" date="2020-04" db="EMBL/GenBank/DDBJ databases">
        <title>Genome sequencing and assembly of multiple isolates from the Colletotrichum gloeosporioides species complex.</title>
        <authorList>
            <person name="Gan P."/>
            <person name="Shirasu K."/>
        </authorList>
    </citation>
    <scope>NUCLEOTIDE SEQUENCE [LARGE SCALE GENOMIC DNA]</scope>
    <source>
        <strain evidence="3 4">Nara gc5</strain>
    </source>
</reference>
<dbReference type="OrthoDB" id="18440at2759"/>
<keyword evidence="4" id="KW-1185">Reference proteome</keyword>
<evidence type="ECO:0000313" key="4">
    <source>
        <dbReference type="Proteomes" id="UP000011096"/>
    </source>
</evidence>
<dbReference type="InterPro" id="IPR039258">
    <property type="entry name" value="ZNF511"/>
</dbReference>
<dbReference type="RefSeq" id="XP_031886367.1">
    <property type="nucleotide sequence ID" value="XM_032034477.1"/>
</dbReference>